<keyword evidence="2 10" id="KW-0479">Metal-binding</keyword>
<feature type="domain" description="C2H2-type" evidence="12">
    <location>
        <begin position="485"/>
        <end position="513"/>
    </location>
</feature>
<sequence>MNITSLSLVVDRAYTYEYFRDKNVCSLCWKNFTPWAQRKSRKNEVVYKIKDCLGIEFNDSCLPRKACDRCCLKVNEFYEFKQSCREKDRKLKEIIINSHHCNSNGFVNTHTSIPCEVKIENVDVQICDNSNNVDLPPCSDEVKGESEFLKTEELNETEEESKSCSLSSVFTDNCREEESEDEPTRIDDFHDDKEVVENLKKESLKNKKLPTLKSCNVQSRQSIHNGCKKKILLTIKKRKYQQKRSPTYCNICRSDLGSKENLVSHNASNHGIEEGNLFKCFGCEKRFRTRKARLSHEINFCKGLKEGYKCVKCNRFLPRRNMYEAHMRDHRERPEVKLPEKIFQCFKCYKLFKTKSCLTEHMAEHESLKKNYVCETCGRVFTRHDYLHKHRLTHTGTKQHACPHCGYRTSQKSSLTVHIRKHTGERPYSCDLCPQRCISSSNLRAHRRRHLGDKKFECTICSKRFGYKISLEEHVESVHERSQTYPCDVCGAIYTRARGLRRHLLAKHGKQKVDKPQPKDGSSACEESCGDQPRDGVSAKYDDVYLKIVDNIVDDKKVTVRESEVYEIKNGGEFVLLNSESGVILTKMY</sequence>
<feature type="domain" description="ZAD" evidence="13">
    <location>
        <begin position="23"/>
        <end position="94"/>
    </location>
</feature>
<evidence type="ECO:0000256" key="6">
    <source>
        <dbReference type="ARBA" id="ARBA00023015"/>
    </source>
</evidence>
<keyword evidence="5 10" id="KW-0862">Zinc</keyword>
<dbReference type="Gene3D" id="3.40.1800.20">
    <property type="match status" value="1"/>
</dbReference>
<dbReference type="SMART" id="SM00868">
    <property type="entry name" value="zf-AD"/>
    <property type="match status" value="1"/>
</dbReference>
<dbReference type="Gene3D" id="3.30.160.60">
    <property type="entry name" value="Classic Zinc Finger"/>
    <property type="match status" value="5"/>
</dbReference>
<dbReference type="EMBL" id="OU963919">
    <property type="protein sequence ID" value="CAH2987595.1"/>
    <property type="molecule type" value="Genomic_DNA"/>
</dbReference>
<evidence type="ECO:0000256" key="8">
    <source>
        <dbReference type="ARBA" id="ARBA00023242"/>
    </source>
</evidence>
<feature type="domain" description="C2H2-type" evidence="12">
    <location>
        <begin position="428"/>
        <end position="455"/>
    </location>
</feature>
<dbReference type="PROSITE" id="PS51915">
    <property type="entry name" value="ZAD"/>
    <property type="match status" value="1"/>
</dbReference>
<evidence type="ECO:0000256" key="3">
    <source>
        <dbReference type="ARBA" id="ARBA00022737"/>
    </source>
</evidence>
<evidence type="ECO:0000259" key="12">
    <source>
        <dbReference type="PROSITE" id="PS50157"/>
    </source>
</evidence>
<keyword evidence="7" id="KW-0804">Transcription</keyword>
<dbReference type="SUPFAM" id="SSF57667">
    <property type="entry name" value="beta-beta-alpha zinc fingers"/>
    <property type="match status" value="4"/>
</dbReference>
<feature type="binding site" evidence="10">
    <location>
        <position position="25"/>
    </location>
    <ligand>
        <name>Zn(2+)</name>
        <dbReference type="ChEBI" id="CHEBI:29105"/>
    </ligand>
</feature>
<name>A0ABN8L5I5_CHISP</name>
<evidence type="ECO:0000313" key="15">
    <source>
        <dbReference type="Proteomes" id="UP001153292"/>
    </source>
</evidence>
<organism evidence="14 15">
    <name type="scientific">Chilo suppressalis</name>
    <name type="common">Asiatic rice borer moth</name>
    <dbReference type="NCBI Taxonomy" id="168631"/>
    <lineage>
        <taxon>Eukaryota</taxon>
        <taxon>Metazoa</taxon>
        <taxon>Ecdysozoa</taxon>
        <taxon>Arthropoda</taxon>
        <taxon>Hexapoda</taxon>
        <taxon>Insecta</taxon>
        <taxon>Pterygota</taxon>
        <taxon>Neoptera</taxon>
        <taxon>Endopterygota</taxon>
        <taxon>Lepidoptera</taxon>
        <taxon>Glossata</taxon>
        <taxon>Ditrysia</taxon>
        <taxon>Pyraloidea</taxon>
        <taxon>Crambidae</taxon>
        <taxon>Crambinae</taxon>
        <taxon>Chilo</taxon>
    </lineage>
</organism>
<evidence type="ECO:0000256" key="10">
    <source>
        <dbReference type="PROSITE-ProRule" id="PRU01263"/>
    </source>
</evidence>
<dbReference type="SUPFAM" id="SSF57716">
    <property type="entry name" value="Glucocorticoid receptor-like (DNA-binding domain)"/>
    <property type="match status" value="1"/>
</dbReference>
<comment type="subcellular location">
    <subcellularLocation>
        <location evidence="1">Nucleus</location>
    </subcellularLocation>
</comment>
<evidence type="ECO:0000313" key="14">
    <source>
        <dbReference type="EMBL" id="CAH2987595.1"/>
    </source>
</evidence>
<evidence type="ECO:0000259" key="13">
    <source>
        <dbReference type="PROSITE" id="PS51915"/>
    </source>
</evidence>
<feature type="binding site" evidence="10">
    <location>
        <position position="28"/>
    </location>
    <ligand>
        <name>Zn(2+)</name>
        <dbReference type="ChEBI" id="CHEBI:29105"/>
    </ligand>
</feature>
<protein>
    <recommendedName>
        <fullName evidence="16">Protein krueppel</fullName>
    </recommendedName>
</protein>
<dbReference type="Pfam" id="PF07776">
    <property type="entry name" value="zf-AD"/>
    <property type="match status" value="1"/>
</dbReference>
<evidence type="ECO:0000256" key="5">
    <source>
        <dbReference type="ARBA" id="ARBA00022833"/>
    </source>
</evidence>
<proteinExistence type="predicted"/>
<gene>
    <name evidence="14" type="ORF">CHILSU_LOCUS7178</name>
</gene>
<reference evidence="14" key="1">
    <citation type="submission" date="2021-12" db="EMBL/GenBank/DDBJ databases">
        <authorList>
            <person name="King R."/>
        </authorList>
    </citation>
    <scope>NUCLEOTIDE SEQUENCE</scope>
</reference>
<evidence type="ECO:0000256" key="9">
    <source>
        <dbReference type="PROSITE-ProRule" id="PRU00042"/>
    </source>
</evidence>
<evidence type="ECO:0000256" key="2">
    <source>
        <dbReference type="ARBA" id="ARBA00022723"/>
    </source>
</evidence>
<dbReference type="PROSITE" id="PS00028">
    <property type="entry name" value="ZINC_FINGER_C2H2_1"/>
    <property type="match status" value="6"/>
</dbReference>
<keyword evidence="6" id="KW-0805">Transcription regulation</keyword>
<evidence type="ECO:0000256" key="11">
    <source>
        <dbReference type="SAM" id="MobiDB-lite"/>
    </source>
</evidence>
<dbReference type="Pfam" id="PF00096">
    <property type="entry name" value="zf-C2H2"/>
    <property type="match status" value="4"/>
</dbReference>
<dbReference type="PANTHER" id="PTHR47772">
    <property type="entry name" value="ZINC FINGER PROTEIN 200"/>
    <property type="match status" value="1"/>
</dbReference>
<feature type="region of interest" description="Disordered" evidence="11">
    <location>
        <begin position="507"/>
        <end position="533"/>
    </location>
</feature>
<dbReference type="InterPro" id="IPR050636">
    <property type="entry name" value="C2H2-ZF_domain-containing"/>
</dbReference>
<evidence type="ECO:0000256" key="4">
    <source>
        <dbReference type="ARBA" id="ARBA00022771"/>
    </source>
</evidence>
<keyword evidence="4 9" id="KW-0863">Zinc-finger</keyword>
<dbReference type="SMART" id="SM00355">
    <property type="entry name" value="ZnF_C2H2"/>
    <property type="match status" value="9"/>
</dbReference>
<accession>A0ABN8L5I5</accession>
<feature type="binding site" evidence="10">
    <location>
        <position position="70"/>
    </location>
    <ligand>
        <name>Zn(2+)</name>
        <dbReference type="ChEBI" id="CHEBI:29105"/>
    </ligand>
</feature>
<dbReference type="InterPro" id="IPR012934">
    <property type="entry name" value="Znf_AD"/>
</dbReference>
<evidence type="ECO:0000256" key="1">
    <source>
        <dbReference type="ARBA" id="ARBA00004123"/>
    </source>
</evidence>
<keyword evidence="15" id="KW-1185">Reference proteome</keyword>
<dbReference type="InterPro" id="IPR036236">
    <property type="entry name" value="Znf_C2H2_sf"/>
</dbReference>
<feature type="binding site" evidence="10">
    <location>
        <position position="67"/>
    </location>
    <ligand>
        <name>Zn(2+)</name>
        <dbReference type="ChEBI" id="CHEBI:29105"/>
    </ligand>
</feature>
<feature type="domain" description="C2H2-type" evidence="12">
    <location>
        <begin position="400"/>
        <end position="427"/>
    </location>
</feature>
<dbReference type="PANTHER" id="PTHR47772:SF13">
    <property type="entry name" value="GASTRULA ZINC FINGER PROTEIN XLCGF49.1-LIKE-RELATED"/>
    <property type="match status" value="1"/>
</dbReference>
<feature type="domain" description="C2H2-type" evidence="12">
    <location>
        <begin position="456"/>
        <end position="484"/>
    </location>
</feature>
<feature type="domain" description="C2H2-type" evidence="12">
    <location>
        <begin position="308"/>
        <end position="335"/>
    </location>
</feature>
<feature type="domain" description="C2H2-type" evidence="12">
    <location>
        <begin position="343"/>
        <end position="370"/>
    </location>
</feature>
<dbReference type="Proteomes" id="UP001153292">
    <property type="component" value="Chromosome 26"/>
</dbReference>
<keyword evidence="3" id="KW-0677">Repeat</keyword>
<dbReference type="PROSITE" id="PS50157">
    <property type="entry name" value="ZINC_FINGER_C2H2_2"/>
    <property type="match status" value="7"/>
</dbReference>
<dbReference type="InterPro" id="IPR013087">
    <property type="entry name" value="Znf_C2H2_type"/>
</dbReference>
<keyword evidence="8" id="KW-0539">Nucleus</keyword>
<evidence type="ECO:0008006" key="16">
    <source>
        <dbReference type="Google" id="ProtNLM"/>
    </source>
</evidence>
<feature type="domain" description="C2H2-type" evidence="12">
    <location>
        <begin position="372"/>
        <end position="399"/>
    </location>
</feature>
<evidence type="ECO:0000256" key="7">
    <source>
        <dbReference type="ARBA" id="ARBA00023163"/>
    </source>
</evidence>